<dbReference type="PANTHER" id="PTHR43415">
    <property type="entry name" value="SPERMIDINE N(1)-ACETYLTRANSFERASE"/>
    <property type="match status" value="1"/>
</dbReference>
<name>A0A380HRQ9_STASA</name>
<organism evidence="2 3">
    <name type="scientific">Staphylococcus saprophyticus</name>
    <dbReference type="NCBI Taxonomy" id="29385"/>
    <lineage>
        <taxon>Bacteria</taxon>
        <taxon>Bacillati</taxon>
        <taxon>Bacillota</taxon>
        <taxon>Bacilli</taxon>
        <taxon>Bacillales</taxon>
        <taxon>Staphylococcaceae</taxon>
        <taxon>Staphylococcus</taxon>
    </lineage>
</organism>
<evidence type="ECO:0000313" key="2">
    <source>
        <dbReference type="EMBL" id="SUM84648.1"/>
    </source>
</evidence>
<reference evidence="2 3" key="1">
    <citation type="submission" date="2018-06" db="EMBL/GenBank/DDBJ databases">
        <authorList>
            <consortium name="Pathogen Informatics"/>
            <person name="Doyle S."/>
        </authorList>
    </citation>
    <scope>NUCLEOTIDE SEQUENCE [LARGE SCALE GENOMIC DNA]</scope>
    <source>
        <strain evidence="2 3">NCTC7688</strain>
    </source>
</reference>
<accession>A0A380HRQ9</accession>
<dbReference type="InterPro" id="IPR016181">
    <property type="entry name" value="Acyl_CoA_acyltransferase"/>
</dbReference>
<protein>
    <submittedName>
        <fullName evidence="2">Acetyltransferase</fullName>
        <ecNumber evidence="2">2.3.1.-</ecNumber>
    </submittedName>
</protein>
<dbReference type="RefSeq" id="WP_002484244.1">
    <property type="nucleotide sequence ID" value="NZ_CAXOKG010000009.1"/>
</dbReference>
<dbReference type="EMBL" id="UHED01000001">
    <property type="protein sequence ID" value="SUM84648.1"/>
    <property type="molecule type" value="Genomic_DNA"/>
</dbReference>
<sequence>MIPFSKGELVAIDDAIIDEIYYWKYEEKQQAAKKWNGLYINEPKIDKSTFFERTKQGRYIYPNVESTLAIMADGQFIGTVGSYWVDKNTNWLEIGIVIYDTKFWESGIGSEVFKLWVDYLFEQNFVHRLGISTWSGNKRMIKLAKKVGMKEEACIRQARIVEGQLYDAIKMGILRDEWTYLND</sequence>
<dbReference type="GO" id="GO:0016747">
    <property type="term" value="F:acyltransferase activity, transferring groups other than amino-acyl groups"/>
    <property type="evidence" value="ECO:0007669"/>
    <property type="project" value="InterPro"/>
</dbReference>
<dbReference type="Proteomes" id="UP000254707">
    <property type="component" value="Unassembled WGS sequence"/>
</dbReference>
<dbReference type="EC" id="2.3.1.-" evidence="2"/>
<evidence type="ECO:0000259" key="1">
    <source>
        <dbReference type="PROSITE" id="PS51186"/>
    </source>
</evidence>
<dbReference type="Pfam" id="PF13302">
    <property type="entry name" value="Acetyltransf_3"/>
    <property type="match status" value="1"/>
</dbReference>
<gene>
    <name evidence="2" type="primary">ydaF_2</name>
    <name evidence="2" type="ORF">NCTC7688_02613</name>
</gene>
<dbReference type="PANTHER" id="PTHR43415:SF4">
    <property type="entry name" value="N-ACETYLTRANSFERASE DOMAIN-CONTAINING PROTEIN"/>
    <property type="match status" value="1"/>
</dbReference>
<feature type="domain" description="N-acetyltransferase" evidence="1">
    <location>
        <begin position="7"/>
        <end position="176"/>
    </location>
</feature>
<keyword evidence="2" id="KW-0012">Acyltransferase</keyword>
<dbReference type="PROSITE" id="PS51186">
    <property type="entry name" value="GNAT"/>
    <property type="match status" value="1"/>
</dbReference>
<evidence type="ECO:0000313" key="3">
    <source>
        <dbReference type="Proteomes" id="UP000254707"/>
    </source>
</evidence>
<dbReference type="Gene3D" id="3.40.630.30">
    <property type="match status" value="1"/>
</dbReference>
<proteinExistence type="predicted"/>
<dbReference type="InterPro" id="IPR000182">
    <property type="entry name" value="GNAT_dom"/>
</dbReference>
<keyword evidence="2" id="KW-0808">Transferase</keyword>
<dbReference type="SUPFAM" id="SSF55729">
    <property type="entry name" value="Acyl-CoA N-acyltransferases (Nat)"/>
    <property type="match status" value="1"/>
</dbReference>
<dbReference type="AlphaFoldDB" id="A0A380HRQ9"/>